<keyword evidence="7" id="KW-0653">Protein transport</keyword>
<dbReference type="EMBL" id="VIKR01000001">
    <property type="protein sequence ID" value="TQV76941.1"/>
    <property type="molecule type" value="Genomic_DNA"/>
</dbReference>
<keyword evidence="4 7" id="KW-0812">Transmembrane</keyword>
<evidence type="ECO:0000313" key="9">
    <source>
        <dbReference type="EMBL" id="TQV76941.1"/>
    </source>
</evidence>
<dbReference type="RefSeq" id="WP_142888301.1">
    <property type="nucleotide sequence ID" value="NZ_VIKR01000001.1"/>
</dbReference>
<gene>
    <name evidence="9" type="ORF">FLL45_03035</name>
</gene>
<evidence type="ECO:0000256" key="4">
    <source>
        <dbReference type="ARBA" id="ARBA00022692"/>
    </source>
</evidence>
<dbReference type="OrthoDB" id="9150865at2"/>
<keyword evidence="6 8" id="KW-0472">Membrane</keyword>
<evidence type="ECO:0000256" key="2">
    <source>
        <dbReference type="ARBA" id="ARBA00005811"/>
    </source>
</evidence>
<dbReference type="GO" id="GO:0022857">
    <property type="term" value="F:transmembrane transporter activity"/>
    <property type="evidence" value="ECO:0007669"/>
    <property type="project" value="InterPro"/>
</dbReference>
<protein>
    <submittedName>
        <fullName evidence="9">Biopolymer transporter ExbD</fullName>
    </submittedName>
</protein>
<comment type="caution">
    <text evidence="9">The sequence shown here is derived from an EMBL/GenBank/DDBJ whole genome shotgun (WGS) entry which is preliminary data.</text>
</comment>
<dbReference type="GO" id="GO:0015031">
    <property type="term" value="P:protein transport"/>
    <property type="evidence" value="ECO:0007669"/>
    <property type="project" value="UniProtKB-KW"/>
</dbReference>
<evidence type="ECO:0000256" key="6">
    <source>
        <dbReference type="ARBA" id="ARBA00023136"/>
    </source>
</evidence>
<dbReference type="Proteomes" id="UP000317839">
    <property type="component" value="Unassembled WGS sequence"/>
</dbReference>
<accession>A0A545TIE4</accession>
<keyword evidence="10" id="KW-1185">Reference proteome</keyword>
<keyword evidence="7" id="KW-0813">Transport</keyword>
<reference evidence="9 10" key="1">
    <citation type="submission" date="2019-06" db="EMBL/GenBank/DDBJ databases">
        <title>Draft genome of Aliikangiella marina GYP-15.</title>
        <authorList>
            <person name="Wang G."/>
        </authorList>
    </citation>
    <scope>NUCLEOTIDE SEQUENCE [LARGE SCALE GENOMIC DNA]</scope>
    <source>
        <strain evidence="9 10">GYP-15</strain>
    </source>
</reference>
<dbReference type="AlphaFoldDB" id="A0A545TIE4"/>
<evidence type="ECO:0000256" key="3">
    <source>
        <dbReference type="ARBA" id="ARBA00022475"/>
    </source>
</evidence>
<evidence type="ECO:0000256" key="5">
    <source>
        <dbReference type="ARBA" id="ARBA00022989"/>
    </source>
</evidence>
<comment type="subcellular location">
    <subcellularLocation>
        <location evidence="1">Cell membrane</location>
        <topology evidence="1">Single-pass membrane protein</topology>
    </subcellularLocation>
    <subcellularLocation>
        <location evidence="7">Cell membrane</location>
        <topology evidence="7">Single-pass type II membrane protein</topology>
    </subcellularLocation>
</comment>
<evidence type="ECO:0000256" key="8">
    <source>
        <dbReference type="SAM" id="Phobius"/>
    </source>
</evidence>
<organism evidence="9 10">
    <name type="scientific">Aliikangiella marina</name>
    <dbReference type="NCBI Taxonomy" id="1712262"/>
    <lineage>
        <taxon>Bacteria</taxon>
        <taxon>Pseudomonadati</taxon>
        <taxon>Pseudomonadota</taxon>
        <taxon>Gammaproteobacteria</taxon>
        <taxon>Oceanospirillales</taxon>
        <taxon>Pleioneaceae</taxon>
        <taxon>Aliikangiella</taxon>
    </lineage>
</organism>
<name>A0A545TIE4_9GAMM</name>
<keyword evidence="5 8" id="KW-1133">Transmembrane helix</keyword>
<sequence length="167" mass="18566">MALNIKKKDQEEAELDVTSFMNLMIVLVPVMLLSLTFTQITVHEIKLPDLSQSFESSQETPPKLEVLLSDAGIKVFYPSNVLIKDIPLVEAGNKKTHDFNQLSLVMKEVKKQLVDKRDVLLLSSPSVDYQSLVSTMDAVKSYKTVVAASLVEVELFPEISLADASIK</sequence>
<comment type="similarity">
    <text evidence="2 7">Belongs to the ExbD/TolR family.</text>
</comment>
<keyword evidence="3" id="KW-1003">Cell membrane</keyword>
<dbReference type="Pfam" id="PF02472">
    <property type="entry name" value="ExbD"/>
    <property type="match status" value="1"/>
</dbReference>
<dbReference type="InterPro" id="IPR003400">
    <property type="entry name" value="ExbD"/>
</dbReference>
<proteinExistence type="inferred from homology"/>
<evidence type="ECO:0000313" key="10">
    <source>
        <dbReference type="Proteomes" id="UP000317839"/>
    </source>
</evidence>
<dbReference type="GO" id="GO:0005886">
    <property type="term" value="C:plasma membrane"/>
    <property type="evidence" value="ECO:0007669"/>
    <property type="project" value="UniProtKB-SubCell"/>
</dbReference>
<evidence type="ECO:0000256" key="1">
    <source>
        <dbReference type="ARBA" id="ARBA00004162"/>
    </source>
</evidence>
<feature type="transmembrane region" description="Helical" evidence="8">
    <location>
        <begin position="20"/>
        <end position="42"/>
    </location>
</feature>
<evidence type="ECO:0000256" key="7">
    <source>
        <dbReference type="RuleBase" id="RU003879"/>
    </source>
</evidence>